<dbReference type="PANTHER" id="PTHR30055:SF238">
    <property type="entry name" value="MYCOFACTOCIN BIOSYNTHESIS TRANSCRIPTIONAL REGULATOR MFTR-RELATED"/>
    <property type="match status" value="1"/>
</dbReference>
<dbReference type="EMBL" id="BAABJP010000024">
    <property type="protein sequence ID" value="GAA5161420.1"/>
    <property type="molecule type" value="Genomic_DNA"/>
</dbReference>
<reference evidence="7" key="1">
    <citation type="journal article" date="2019" name="Int. J. Syst. Evol. Microbiol.">
        <title>The Global Catalogue of Microorganisms (GCM) 10K type strain sequencing project: providing services to taxonomists for standard genome sequencing and annotation.</title>
        <authorList>
            <consortium name="The Broad Institute Genomics Platform"/>
            <consortium name="The Broad Institute Genome Sequencing Center for Infectious Disease"/>
            <person name="Wu L."/>
            <person name="Ma J."/>
        </authorList>
    </citation>
    <scope>NUCLEOTIDE SEQUENCE [LARGE SCALE GENOMIC DNA]</scope>
    <source>
        <strain evidence="7">JCM 18303</strain>
    </source>
</reference>
<dbReference type="PRINTS" id="PR00455">
    <property type="entry name" value="HTHTETR"/>
</dbReference>
<evidence type="ECO:0000256" key="1">
    <source>
        <dbReference type="ARBA" id="ARBA00023015"/>
    </source>
</evidence>
<dbReference type="InterPro" id="IPR009057">
    <property type="entry name" value="Homeodomain-like_sf"/>
</dbReference>
<keyword evidence="7" id="KW-1185">Reference proteome</keyword>
<feature type="domain" description="HTH tetR-type" evidence="5">
    <location>
        <begin position="9"/>
        <end position="69"/>
    </location>
</feature>
<dbReference type="RefSeq" id="WP_185060065.1">
    <property type="nucleotide sequence ID" value="NZ_BAABJP010000024.1"/>
</dbReference>
<keyword evidence="1" id="KW-0805">Transcription regulation</keyword>
<proteinExistence type="predicted"/>
<dbReference type="Proteomes" id="UP001428817">
    <property type="component" value="Unassembled WGS sequence"/>
</dbReference>
<keyword evidence="2 4" id="KW-0238">DNA-binding</keyword>
<evidence type="ECO:0000256" key="2">
    <source>
        <dbReference type="ARBA" id="ARBA00023125"/>
    </source>
</evidence>
<organism evidence="6 7">
    <name type="scientific">Pseudonocardia eucalypti</name>
    <dbReference type="NCBI Taxonomy" id="648755"/>
    <lineage>
        <taxon>Bacteria</taxon>
        <taxon>Bacillati</taxon>
        <taxon>Actinomycetota</taxon>
        <taxon>Actinomycetes</taxon>
        <taxon>Pseudonocardiales</taxon>
        <taxon>Pseudonocardiaceae</taxon>
        <taxon>Pseudonocardia</taxon>
    </lineage>
</organism>
<dbReference type="PROSITE" id="PS50977">
    <property type="entry name" value="HTH_TETR_2"/>
    <property type="match status" value="1"/>
</dbReference>
<keyword evidence="3" id="KW-0804">Transcription</keyword>
<protein>
    <submittedName>
        <fullName evidence="6">TetR family transcriptional regulator</fullName>
    </submittedName>
</protein>
<dbReference type="PANTHER" id="PTHR30055">
    <property type="entry name" value="HTH-TYPE TRANSCRIPTIONAL REGULATOR RUTR"/>
    <property type="match status" value="1"/>
</dbReference>
<dbReference type="Gene3D" id="1.10.357.10">
    <property type="entry name" value="Tetracycline Repressor, domain 2"/>
    <property type="match status" value="1"/>
</dbReference>
<dbReference type="InterPro" id="IPR050109">
    <property type="entry name" value="HTH-type_TetR-like_transc_reg"/>
</dbReference>
<sequence>MELRERKKALLRDAIVRNAVDLFERRGFDAVSVEEICQASTCSRSTFHRYFGSKEDLLFPTAAEKLETLAATLDAADAGWDPWEVARDAVSVGLRGFLDDLEPDLQARCIRLWFSEAQPRRRYLEIVLEWETVLSRFFGPRLGVDPATSLECQLLASSISSALRAALGTAMATGDPVEALIRRAFEIVETGLSANLFALRQTAV</sequence>
<comment type="caution">
    <text evidence="6">The sequence shown here is derived from an EMBL/GenBank/DDBJ whole genome shotgun (WGS) entry which is preliminary data.</text>
</comment>
<dbReference type="Gene3D" id="1.10.10.60">
    <property type="entry name" value="Homeodomain-like"/>
    <property type="match status" value="1"/>
</dbReference>
<dbReference type="SUPFAM" id="SSF46689">
    <property type="entry name" value="Homeodomain-like"/>
    <property type="match status" value="1"/>
</dbReference>
<evidence type="ECO:0000313" key="6">
    <source>
        <dbReference type="EMBL" id="GAA5161420.1"/>
    </source>
</evidence>
<name>A0ABP9QG55_9PSEU</name>
<dbReference type="Pfam" id="PF17754">
    <property type="entry name" value="TetR_C_14"/>
    <property type="match status" value="1"/>
</dbReference>
<evidence type="ECO:0000259" key="5">
    <source>
        <dbReference type="PROSITE" id="PS50977"/>
    </source>
</evidence>
<feature type="DNA-binding region" description="H-T-H motif" evidence="4">
    <location>
        <begin position="32"/>
        <end position="51"/>
    </location>
</feature>
<dbReference type="Pfam" id="PF00440">
    <property type="entry name" value="TetR_N"/>
    <property type="match status" value="1"/>
</dbReference>
<gene>
    <name evidence="6" type="ORF">GCM10023321_45620</name>
</gene>
<evidence type="ECO:0000256" key="4">
    <source>
        <dbReference type="PROSITE-ProRule" id="PRU00335"/>
    </source>
</evidence>
<accession>A0ABP9QG55</accession>
<dbReference type="InterPro" id="IPR001647">
    <property type="entry name" value="HTH_TetR"/>
</dbReference>
<dbReference type="InterPro" id="IPR041347">
    <property type="entry name" value="MftR_C"/>
</dbReference>
<evidence type="ECO:0000256" key="3">
    <source>
        <dbReference type="ARBA" id="ARBA00023163"/>
    </source>
</evidence>
<evidence type="ECO:0000313" key="7">
    <source>
        <dbReference type="Proteomes" id="UP001428817"/>
    </source>
</evidence>